<dbReference type="SUPFAM" id="SSF54427">
    <property type="entry name" value="NTF2-like"/>
    <property type="match status" value="1"/>
</dbReference>
<keyword evidence="9" id="KW-1185">Reference proteome</keyword>
<reference evidence="8 9" key="1">
    <citation type="submission" date="2021-01" db="EMBL/GenBank/DDBJ databases">
        <title>Whole genome shotgun sequence of Asanoa iriomotensis NBRC 100142.</title>
        <authorList>
            <person name="Komaki H."/>
            <person name="Tamura T."/>
        </authorList>
    </citation>
    <scope>NUCLEOTIDE SEQUENCE [LARGE SCALE GENOMIC DNA]</scope>
    <source>
        <strain evidence="8 9">NBRC 100142</strain>
    </source>
</reference>
<keyword evidence="5" id="KW-0804">Transcription</keyword>
<dbReference type="InterPro" id="IPR052704">
    <property type="entry name" value="ECF_Sigma-70_Domain"/>
</dbReference>
<evidence type="ECO:0000313" key="9">
    <source>
        <dbReference type="Proteomes" id="UP000624325"/>
    </source>
</evidence>
<dbReference type="InterPro" id="IPR013324">
    <property type="entry name" value="RNA_pol_sigma_r3/r4-like"/>
</dbReference>
<evidence type="ECO:0000259" key="7">
    <source>
        <dbReference type="Pfam" id="PF08281"/>
    </source>
</evidence>
<protein>
    <submittedName>
        <fullName evidence="8">RNA polymerase sigma24 factor</fullName>
    </submittedName>
</protein>
<sequence>MVRAVMVGQERAFAAFEAVRPRLFGIAYRMLGSVPDAEDVVHDAWLRWQQADRDRVRDPDGFLITTTSRLAINAATSARARREVYPGQWLPEPVDTAADPLLRLERDESVELAMLLLLERLSPAERAVYVLREAFDYPFRQIGEVLGTTEANARQIGRRARAHVAEERHDPVARADHGRLLRSFLAAARTGDLDQLETLLTETAISYADGGGTVRAAPMPIYGRENVARYLVGLMAKFGHDLTFEIVESNGQPAILASRHTAAAALIAIEVSPDGIERVLITLNPAKLARFQRREA</sequence>
<dbReference type="PANTHER" id="PTHR30173">
    <property type="entry name" value="SIGMA 19 FACTOR"/>
    <property type="match status" value="1"/>
</dbReference>
<gene>
    <name evidence="8" type="ORF">Air01nite_36560</name>
</gene>
<evidence type="ECO:0000313" key="8">
    <source>
        <dbReference type="EMBL" id="GIF57561.1"/>
    </source>
</evidence>
<evidence type="ECO:0000256" key="3">
    <source>
        <dbReference type="ARBA" id="ARBA00023015"/>
    </source>
</evidence>
<dbReference type="NCBIfam" id="NF007214">
    <property type="entry name" value="PRK09636.1"/>
    <property type="match status" value="1"/>
</dbReference>
<dbReference type="EMBL" id="BONC01000024">
    <property type="protein sequence ID" value="GIF57561.1"/>
    <property type="molecule type" value="Genomic_DNA"/>
</dbReference>
<comment type="similarity">
    <text evidence="1">Belongs to the sigma-70 factor family. ECF subfamily.</text>
</comment>
<accession>A0ABQ4C437</accession>
<dbReference type="SUPFAM" id="SSF88659">
    <property type="entry name" value="Sigma3 and sigma4 domains of RNA polymerase sigma factors"/>
    <property type="match status" value="1"/>
</dbReference>
<dbReference type="NCBIfam" id="TIGR02937">
    <property type="entry name" value="sigma70-ECF"/>
    <property type="match status" value="1"/>
</dbReference>
<evidence type="ECO:0000256" key="5">
    <source>
        <dbReference type="ARBA" id="ARBA00023163"/>
    </source>
</evidence>
<dbReference type="InterPro" id="IPR036388">
    <property type="entry name" value="WH-like_DNA-bd_sf"/>
</dbReference>
<dbReference type="Proteomes" id="UP000624325">
    <property type="component" value="Unassembled WGS sequence"/>
</dbReference>
<feature type="domain" description="RNA polymerase sigma factor 70 region 4 type 2" evidence="7">
    <location>
        <begin position="113"/>
        <end position="163"/>
    </location>
</feature>
<dbReference type="Pfam" id="PF04542">
    <property type="entry name" value="Sigma70_r2"/>
    <property type="match status" value="1"/>
</dbReference>
<feature type="domain" description="RNA polymerase sigma-70 region 2" evidence="6">
    <location>
        <begin position="16"/>
        <end position="79"/>
    </location>
</feature>
<dbReference type="InterPro" id="IPR032710">
    <property type="entry name" value="NTF2-like_dom_sf"/>
</dbReference>
<dbReference type="Pfam" id="PF08281">
    <property type="entry name" value="Sigma70_r4_2"/>
    <property type="match status" value="1"/>
</dbReference>
<dbReference type="InterPro" id="IPR013249">
    <property type="entry name" value="RNA_pol_sigma70_r4_t2"/>
</dbReference>
<evidence type="ECO:0000256" key="1">
    <source>
        <dbReference type="ARBA" id="ARBA00010641"/>
    </source>
</evidence>
<dbReference type="RefSeq" id="WP_239090787.1">
    <property type="nucleotide sequence ID" value="NZ_BAAALU010000031.1"/>
</dbReference>
<dbReference type="Gene3D" id="1.10.10.10">
    <property type="entry name" value="Winged helix-like DNA-binding domain superfamily/Winged helix DNA-binding domain"/>
    <property type="match status" value="1"/>
</dbReference>
<evidence type="ECO:0000256" key="4">
    <source>
        <dbReference type="ARBA" id="ARBA00023082"/>
    </source>
</evidence>
<dbReference type="InterPro" id="IPR013325">
    <property type="entry name" value="RNA_pol_sigma_r2"/>
</dbReference>
<evidence type="ECO:0000259" key="6">
    <source>
        <dbReference type="Pfam" id="PF04542"/>
    </source>
</evidence>
<dbReference type="SUPFAM" id="SSF88946">
    <property type="entry name" value="Sigma2 domain of RNA polymerase sigma factors"/>
    <property type="match status" value="1"/>
</dbReference>
<dbReference type="InterPro" id="IPR014303">
    <property type="entry name" value="RNA_pol_sigma-70_ECF"/>
</dbReference>
<dbReference type="InterPro" id="IPR007627">
    <property type="entry name" value="RNA_pol_sigma70_r2"/>
</dbReference>
<proteinExistence type="inferred from homology"/>
<dbReference type="Gene3D" id="1.10.1740.10">
    <property type="match status" value="1"/>
</dbReference>
<dbReference type="NCBIfam" id="TIGR02957">
    <property type="entry name" value="SigX4"/>
    <property type="match status" value="1"/>
</dbReference>
<name>A0ABQ4C437_9ACTN</name>
<keyword evidence="4" id="KW-0731">Sigma factor</keyword>
<dbReference type="Gene3D" id="3.10.450.50">
    <property type="match status" value="1"/>
</dbReference>
<evidence type="ECO:0000256" key="2">
    <source>
        <dbReference type="ARBA" id="ARBA00011344"/>
    </source>
</evidence>
<dbReference type="PANTHER" id="PTHR30173:SF36">
    <property type="entry name" value="ECF RNA POLYMERASE SIGMA FACTOR SIGJ"/>
    <property type="match status" value="1"/>
</dbReference>
<dbReference type="InterPro" id="IPR014284">
    <property type="entry name" value="RNA_pol_sigma-70_dom"/>
</dbReference>
<organism evidence="8 9">
    <name type="scientific">Asanoa iriomotensis</name>
    <dbReference type="NCBI Taxonomy" id="234613"/>
    <lineage>
        <taxon>Bacteria</taxon>
        <taxon>Bacillati</taxon>
        <taxon>Actinomycetota</taxon>
        <taxon>Actinomycetes</taxon>
        <taxon>Micromonosporales</taxon>
        <taxon>Micromonosporaceae</taxon>
        <taxon>Asanoa</taxon>
    </lineage>
</organism>
<comment type="caution">
    <text evidence="8">The sequence shown here is derived from an EMBL/GenBank/DDBJ whole genome shotgun (WGS) entry which is preliminary data.</text>
</comment>
<keyword evidence="3" id="KW-0805">Transcription regulation</keyword>
<comment type="subunit">
    <text evidence="2">Interacts transiently with the RNA polymerase catalytic core formed by RpoA, RpoB, RpoC and RpoZ (2 alpha, 1 beta, 1 beta' and 1 omega subunit) to form the RNA polymerase holoenzyme that can initiate transcription.</text>
</comment>